<accession>A0ABV6YQG0</accession>
<comment type="caution">
    <text evidence="1">The sequence shown here is derived from an EMBL/GenBank/DDBJ whole genome shotgun (WGS) entry which is preliminary data.</text>
</comment>
<organism evidence="1 2">
    <name type="scientific">Eiseniibacteriota bacterium</name>
    <dbReference type="NCBI Taxonomy" id="2212470"/>
    <lineage>
        <taxon>Bacteria</taxon>
        <taxon>Candidatus Eiseniibacteriota</taxon>
    </lineage>
</organism>
<name>A0ABV6YQG0_UNCEI</name>
<dbReference type="Proteomes" id="UP001594288">
    <property type="component" value="Unassembled WGS sequence"/>
</dbReference>
<dbReference type="EMBL" id="JBHPEI010000109">
    <property type="protein sequence ID" value="MFC1800298.1"/>
    <property type="molecule type" value="Genomic_DNA"/>
</dbReference>
<gene>
    <name evidence="1" type="ORF">ACFL2Z_05280</name>
</gene>
<proteinExistence type="predicted"/>
<evidence type="ECO:0000313" key="2">
    <source>
        <dbReference type="Proteomes" id="UP001594288"/>
    </source>
</evidence>
<protein>
    <submittedName>
        <fullName evidence="1">Uncharacterized protein</fullName>
    </submittedName>
</protein>
<sequence>MARRKKSAGKHRKATGCLFALIIILCIAGTGYLLRDRITEFLSPPPRANITVLNAAVDSACASLETRKTSSSTVDLGDHQLAQDLLELPRTSSILRANLIITRAVETAGGSISYGIESVDEKRRWQTVTLGITDGDSLVREVRLEKRLR</sequence>
<evidence type="ECO:0000313" key="1">
    <source>
        <dbReference type="EMBL" id="MFC1800298.1"/>
    </source>
</evidence>
<keyword evidence="2" id="KW-1185">Reference proteome</keyword>
<reference evidence="1 2" key="1">
    <citation type="submission" date="2024-09" db="EMBL/GenBank/DDBJ databases">
        <authorList>
            <person name="D'Angelo T."/>
        </authorList>
    </citation>
    <scope>NUCLEOTIDE SEQUENCE [LARGE SCALE GENOMIC DNA]</scope>
    <source>
        <strain evidence="1">SAG AM-311-F02</strain>
    </source>
</reference>